<feature type="transmembrane region" description="Helical" evidence="1">
    <location>
        <begin position="36"/>
        <end position="56"/>
    </location>
</feature>
<accession>X1EX09</accession>
<feature type="transmembrane region" description="Helical" evidence="1">
    <location>
        <begin position="302"/>
        <end position="319"/>
    </location>
</feature>
<protein>
    <submittedName>
        <fullName evidence="2">Uncharacterized protein</fullName>
    </submittedName>
</protein>
<feature type="transmembrane region" description="Helical" evidence="1">
    <location>
        <begin position="6"/>
        <end position="24"/>
    </location>
</feature>
<comment type="caution">
    <text evidence="2">The sequence shown here is derived from an EMBL/GenBank/DDBJ whole genome shotgun (WGS) entry which is preliminary data.</text>
</comment>
<feature type="transmembrane region" description="Helical" evidence="1">
    <location>
        <begin position="229"/>
        <end position="247"/>
    </location>
</feature>
<reference evidence="2" key="1">
    <citation type="journal article" date="2014" name="Front. Microbiol.">
        <title>High frequency of phylogenetically diverse reductive dehalogenase-homologous genes in deep subseafloor sedimentary metagenomes.</title>
        <authorList>
            <person name="Kawai M."/>
            <person name="Futagami T."/>
            <person name="Toyoda A."/>
            <person name="Takaki Y."/>
            <person name="Nishi S."/>
            <person name="Hori S."/>
            <person name="Arai W."/>
            <person name="Tsubouchi T."/>
            <person name="Morono Y."/>
            <person name="Uchiyama I."/>
            <person name="Ito T."/>
            <person name="Fujiyama A."/>
            <person name="Inagaki F."/>
            <person name="Takami H."/>
        </authorList>
    </citation>
    <scope>NUCLEOTIDE SEQUENCE</scope>
    <source>
        <strain evidence="2">Expedition CK06-06</strain>
    </source>
</reference>
<keyword evidence="1" id="KW-0472">Membrane</keyword>
<feature type="non-terminal residue" evidence="2">
    <location>
        <position position="1"/>
    </location>
</feature>
<feature type="transmembrane region" description="Helical" evidence="1">
    <location>
        <begin position="163"/>
        <end position="180"/>
    </location>
</feature>
<sequence length="387" mass="45320">ASTFSLTFIFLAIFGVVPNMKSFLFSPDKKFDRKKIFSLIIAFGISTVIIALYFIFTSLPEFPIQFLRWDYILPYLFVGIYFGWNVIQIYFIKAGFEQYSIKVDNWILKDKEDFKQNQFLSSIFLILALAVPVLIQIGTYFGFIDYFEANPGDPFDPLLWFNGWNIVMFVVIVIISWRLITIYIKSQRNETPNVFSSIFYILIWIIIWYRSFSFINSFRSVTQAGGIDFFRILMDILLMIFTSIMVLKGLGTKVTRFRILNEDNLAFVLFAFTILYIEGQIVMITGAGALTGSYTDRNQISMLNNFLILVVTISFYWWYSEYTLERKGLILRKAFKPEEVIVVVRDFKEYLINSGALDSNRISDNEFQHFLKQKKLNIKESDKPELK</sequence>
<evidence type="ECO:0000256" key="1">
    <source>
        <dbReference type="SAM" id="Phobius"/>
    </source>
</evidence>
<dbReference type="EMBL" id="BARU01000782">
    <property type="protein sequence ID" value="GAH24845.1"/>
    <property type="molecule type" value="Genomic_DNA"/>
</dbReference>
<keyword evidence="1" id="KW-1133">Transmembrane helix</keyword>
<proteinExistence type="predicted"/>
<keyword evidence="1" id="KW-0812">Transmembrane</keyword>
<gene>
    <name evidence="2" type="ORF">S03H2_02368</name>
</gene>
<feature type="transmembrane region" description="Helical" evidence="1">
    <location>
        <begin position="192"/>
        <end position="209"/>
    </location>
</feature>
<feature type="transmembrane region" description="Helical" evidence="1">
    <location>
        <begin position="119"/>
        <end position="143"/>
    </location>
</feature>
<dbReference type="AlphaFoldDB" id="X1EX09"/>
<name>X1EX09_9ZZZZ</name>
<feature type="transmembrane region" description="Helical" evidence="1">
    <location>
        <begin position="267"/>
        <end position="290"/>
    </location>
</feature>
<evidence type="ECO:0000313" key="2">
    <source>
        <dbReference type="EMBL" id="GAH24845.1"/>
    </source>
</evidence>
<feature type="transmembrane region" description="Helical" evidence="1">
    <location>
        <begin position="71"/>
        <end position="92"/>
    </location>
</feature>
<organism evidence="2">
    <name type="scientific">marine sediment metagenome</name>
    <dbReference type="NCBI Taxonomy" id="412755"/>
    <lineage>
        <taxon>unclassified sequences</taxon>
        <taxon>metagenomes</taxon>
        <taxon>ecological metagenomes</taxon>
    </lineage>
</organism>